<name>A0A8X8W593_SALSN</name>
<reference evidence="2" key="2">
    <citation type="submission" date="2020-08" db="EMBL/GenBank/DDBJ databases">
        <title>Plant Genome Project.</title>
        <authorList>
            <person name="Zhang R.-G."/>
        </authorList>
    </citation>
    <scope>NUCLEOTIDE SEQUENCE</scope>
    <source>
        <strain evidence="2">Huo1</strain>
        <tissue evidence="2">Leaf</tissue>
    </source>
</reference>
<dbReference type="Proteomes" id="UP000298416">
    <property type="component" value="Unassembled WGS sequence"/>
</dbReference>
<gene>
    <name evidence="2" type="ORF">SASPL_153157</name>
</gene>
<proteinExistence type="predicted"/>
<sequence length="107" mass="11983">MKLAVVVVLILMVLGTGVDAQRLYSCWGGCYNKCFIQGRNTMTISQKLACKFSCLKACIPSTPTDYAYYCRRRCSLKRCRQLITDGPKLEECFGRCTDFCSDSVVAP</sequence>
<evidence type="ECO:0000256" key="1">
    <source>
        <dbReference type="SAM" id="SignalP"/>
    </source>
</evidence>
<accession>A0A8X8W593</accession>
<feature type="chain" id="PRO_5036489434" description="Thionin-like protein 2" evidence="1">
    <location>
        <begin position="21"/>
        <end position="107"/>
    </location>
</feature>
<dbReference type="PANTHER" id="PTHR36312:SF2">
    <property type="entry name" value="THIONIN-LIKE PROTEIN"/>
    <property type="match status" value="1"/>
</dbReference>
<organism evidence="2">
    <name type="scientific">Salvia splendens</name>
    <name type="common">Scarlet sage</name>
    <dbReference type="NCBI Taxonomy" id="180675"/>
    <lineage>
        <taxon>Eukaryota</taxon>
        <taxon>Viridiplantae</taxon>
        <taxon>Streptophyta</taxon>
        <taxon>Embryophyta</taxon>
        <taxon>Tracheophyta</taxon>
        <taxon>Spermatophyta</taxon>
        <taxon>Magnoliopsida</taxon>
        <taxon>eudicotyledons</taxon>
        <taxon>Gunneridae</taxon>
        <taxon>Pentapetalae</taxon>
        <taxon>asterids</taxon>
        <taxon>lamiids</taxon>
        <taxon>Lamiales</taxon>
        <taxon>Lamiaceae</taxon>
        <taxon>Nepetoideae</taxon>
        <taxon>Mentheae</taxon>
        <taxon>Salviinae</taxon>
        <taxon>Salvia</taxon>
        <taxon>Salvia subgen. Calosphace</taxon>
        <taxon>core Calosphace</taxon>
    </lineage>
</organism>
<reference evidence="2" key="1">
    <citation type="submission" date="2018-01" db="EMBL/GenBank/DDBJ databases">
        <authorList>
            <person name="Mao J.F."/>
        </authorList>
    </citation>
    <scope>NUCLEOTIDE SEQUENCE</scope>
    <source>
        <strain evidence="2">Huo1</strain>
        <tissue evidence="2">Leaf</tissue>
    </source>
</reference>
<dbReference type="InterPro" id="IPR038975">
    <property type="entry name" value="THNL"/>
</dbReference>
<dbReference type="PANTHER" id="PTHR36312">
    <property type="entry name" value="THIONIN-LIKE PROTEIN 1"/>
    <property type="match status" value="1"/>
</dbReference>
<keyword evidence="1" id="KW-0732">Signal</keyword>
<dbReference type="EMBL" id="PNBA02000021">
    <property type="protein sequence ID" value="KAG6387961.1"/>
    <property type="molecule type" value="Genomic_DNA"/>
</dbReference>
<evidence type="ECO:0000313" key="2">
    <source>
        <dbReference type="EMBL" id="KAG6387961.1"/>
    </source>
</evidence>
<dbReference type="AlphaFoldDB" id="A0A8X8W593"/>
<protein>
    <recommendedName>
        <fullName evidence="4">Thionin-like protein 2</fullName>
    </recommendedName>
</protein>
<evidence type="ECO:0000313" key="3">
    <source>
        <dbReference type="Proteomes" id="UP000298416"/>
    </source>
</evidence>
<evidence type="ECO:0008006" key="4">
    <source>
        <dbReference type="Google" id="ProtNLM"/>
    </source>
</evidence>
<comment type="caution">
    <text evidence="2">The sequence shown here is derived from an EMBL/GenBank/DDBJ whole genome shotgun (WGS) entry which is preliminary data.</text>
</comment>
<keyword evidence="3" id="KW-1185">Reference proteome</keyword>
<feature type="signal peptide" evidence="1">
    <location>
        <begin position="1"/>
        <end position="20"/>
    </location>
</feature>